<dbReference type="InterPro" id="IPR029787">
    <property type="entry name" value="Nucleotide_cyclase"/>
</dbReference>
<dbReference type="InterPro" id="IPR050469">
    <property type="entry name" value="Diguanylate_Cyclase"/>
</dbReference>
<protein>
    <recommendedName>
        <fullName evidence="2">diguanylate cyclase</fullName>
        <ecNumber evidence="2">2.7.7.65</ecNumber>
    </recommendedName>
</protein>
<accession>A0A5B8R108</accession>
<dbReference type="SMART" id="SM00267">
    <property type="entry name" value="GGDEF"/>
    <property type="match status" value="1"/>
</dbReference>
<dbReference type="PROSITE" id="PS50887">
    <property type="entry name" value="GGDEF"/>
    <property type="match status" value="1"/>
</dbReference>
<evidence type="ECO:0000256" key="1">
    <source>
        <dbReference type="ARBA" id="ARBA00001946"/>
    </source>
</evidence>
<dbReference type="SUPFAM" id="SSF55785">
    <property type="entry name" value="PYP-like sensor domain (PAS domain)"/>
    <property type="match status" value="1"/>
</dbReference>
<dbReference type="GO" id="GO:0005886">
    <property type="term" value="C:plasma membrane"/>
    <property type="evidence" value="ECO:0007669"/>
    <property type="project" value="TreeGrafter"/>
</dbReference>
<dbReference type="EC" id="2.7.7.65" evidence="2"/>
<dbReference type="RefSeq" id="WP_208659780.1">
    <property type="nucleotide sequence ID" value="NZ_CP031775.2"/>
</dbReference>
<dbReference type="NCBIfam" id="TIGR00254">
    <property type="entry name" value="GGDEF"/>
    <property type="match status" value="1"/>
</dbReference>
<sequence>MRRLFTEESEALLFKTLNYIPIPILLSEGLEVEGRRPSTHRVHHFMNHAFIEQLGYNINDIPDIAAWFDTVYPDPIIRNKAMLEWDNVVYASEKQGLSTAGFKTYIRCGNGEFRWFLITAQLTTENQSNLNIVTMRDVHQLQLLIEENERQSNTDLLTGLANRRRVEEVLAIAMEQSNLAHSSLCLVMCDIDFFKDINDNFGHLCGDDVLKIVAVQLQESAKSAASIARWGGEEFLIVLDNTEPESAALLCEHLREQIEQTDYRSYGQLMHFTMSFGCVKYQPDESLHSLLSRVDKALYKAKNNGRNNVVMA</sequence>
<dbReference type="Pfam" id="PF00990">
    <property type="entry name" value="GGDEF"/>
    <property type="match status" value="1"/>
</dbReference>
<dbReference type="AlphaFoldDB" id="A0A5B8R108"/>
<dbReference type="KEGG" id="sdeo:D0436_16840"/>
<comment type="catalytic activity">
    <reaction evidence="3">
        <text>2 GTP = 3',3'-c-di-GMP + 2 diphosphate</text>
        <dbReference type="Rhea" id="RHEA:24898"/>
        <dbReference type="ChEBI" id="CHEBI:33019"/>
        <dbReference type="ChEBI" id="CHEBI:37565"/>
        <dbReference type="ChEBI" id="CHEBI:58805"/>
        <dbReference type="EC" id="2.7.7.65"/>
    </reaction>
</comment>
<dbReference type="Proteomes" id="UP000321124">
    <property type="component" value="Chromosome"/>
</dbReference>
<evidence type="ECO:0000313" key="5">
    <source>
        <dbReference type="EMBL" id="QDZ91988.1"/>
    </source>
</evidence>
<dbReference type="Gene3D" id="3.30.70.270">
    <property type="match status" value="1"/>
</dbReference>
<dbReference type="InterPro" id="IPR000160">
    <property type="entry name" value="GGDEF_dom"/>
</dbReference>
<dbReference type="FunFam" id="3.30.70.270:FF:000001">
    <property type="entry name" value="Diguanylate cyclase domain protein"/>
    <property type="match status" value="1"/>
</dbReference>
<gene>
    <name evidence="5" type="ORF">D0436_16840</name>
</gene>
<comment type="cofactor">
    <cofactor evidence="1">
        <name>Mg(2+)</name>
        <dbReference type="ChEBI" id="CHEBI:18420"/>
    </cofactor>
</comment>
<dbReference type="PANTHER" id="PTHR45138">
    <property type="entry name" value="REGULATORY COMPONENTS OF SENSORY TRANSDUCTION SYSTEM"/>
    <property type="match status" value="1"/>
</dbReference>
<dbReference type="InterPro" id="IPR035965">
    <property type="entry name" value="PAS-like_dom_sf"/>
</dbReference>
<dbReference type="CDD" id="cd01949">
    <property type="entry name" value="GGDEF"/>
    <property type="match status" value="1"/>
</dbReference>
<dbReference type="GO" id="GO:1902201">
    <property type="term" value="P:negative regulation of bacterial-type flagellum-dependent cell motility"/>
    <property type="evidence" value="ECO:0007669"/>
    <property type="project" value="TreeGrafter"/>
</dbReference>
<organism evidence="5 6">
    <name type="scientific">Shewanella decolorationis</name>
    <dbReference type="NCBI Taxonomy" id="256839"/>
    <lineage>
        <taxon>Bacteria</taxon>
        <taxon>Pseudomonadati</taxon>
        <taxon>Pseudomonadota</taxon>
        <taxon>Gammaproteobacteria</taxon>
        <taxon>Alteromonadales</taxon>
        <taxon>Shewanellaceae</taxon>
        <taxon>Shewanella</taxon>
    </lineage>
</organism>
<evidence type="ECO:0000256" key="2">
    <source>
        <dbReference type="ARBA" id="ARBA00012528"/>
    </source>
</evidence>
<dbReference type="GO" id="GO:0052621">
    <property type="term" value="F:diguanylate cyclase activity"/>
    <property type="evidence" value="ECO:0007669"/>
    <property type="project" value="UniProtKB-EC"/>
</dbReference>
<dbReference type="EMBL" id="CP031775">
    <property type="protein sequence ID" value="QDZ91988.1"/>
    <property type="molecule type" value="Genomic_DNA"/>
</dbReference>
<proteinExistence type="predicted"/>
<evidence type="ECO:0000259" key="4">
    <source>
        <dbReference type="PROSITE" id="PS50887"/>
    </source>
</evidence>
<dbReference type="PANTHER" id="PTHR45138:SF9">
    <property type="entry name" value="DIGUANYLATE CYCLASE DGCM-RELATED"/>
    <property type="match status" value="1"/>
</dbReference>
<dbReference type="SUPFAM" id="SSF55073">
    <property type="entry name" value="Nucleotide cyclase"/>
    <property type="match status" value="1"/>
</dbReference>
<dbReference type="InterPro" id="IPR043128">
    <property type="entry name" value="Rev_trsase/Diguanyl_cyclase"/>
</dbReference>
<evidence type="ECO:0000256" key="3">
    <source>
        <dbReference type="ARBA" id="ARBA00034247"/>
    </source>
</evidence>
<reference evidence="5 6" key="1">
    <citation type="journal article" date="2019" name="Ecotoxicol. Environ. Saf.">
        <title>Microbial characterization of heavy metal resistant bacterial strains isolated from an electroplating wastewater treatment plant.</title>
        <authorList>
            <person name="Cai X."/>
            <person name="Zheng X."/>
            <person name="Zhang D."/>
            <person name="Iqbal W."/>
            <person name="Liu C."/>
            <person name="Yang B."/>
            <person name="Zhao X."/>
            <person name="Lu X."/>
            <person name="Mao Y."/>
        </authorList>
    </citation>
    <scope>NUCLEOTIDE SEQUENCE [LARGE SCALE GENOMIC DNA]</scope>
    <source>
        <strain evidence="5 6">Ni1-3</strain>
    </source>
</reference>
<name>A0A5B8R108_9GAMM</name>
<evidence type="ECO:0000313" key="6">
    <source>
        <dbReference type="Proteomes" id="UP000321124"/>
    </source>
</evidence>
<feature type="domain" description="GGDEF" evidence="4">
    <location>
        <begin position="182"/>
        <end position="312"/>
    </location>
</feature>
<dbReference type="Gene3D" id="3.30.450.20">
    <property type="entry name" value="PAS domain"/>
    <property type="match status" value="1"/>
</dbReference>
<dbReference type="GO" id="GO:0043709">
    <property type="term" value="P:cell adhesion involved in single-species biofilm formation"/>
    <property type="evidence" value="ECO:0007669"/>
    <property type="project" value="TreeGrafter"/>
</dbReference>